<feature type="domain" description="Fe/B12 periplasmic-binding" evidence="7">
    <location>
        <begin position="39"/>
        <end position="299"/>
    </location>
</feature>
<dbReference type="SUPFAM" id="SSF53807">
    <property type="entry name" value="Helical backbone' metal receptor"/>
    <property type="match status" value="1"/>
</dbReference>
<dbReference type="InterPro" id="IPR051313">
    <property type="entry name" value="Bact_iron-sidero_bind"/>
</dbReference>
<dbReference type="PROSITE" id="PS50983">
    <property type="entry name" value="FE_B12_PBP"/>
    <property type="match status" value="1"/>
</dbReference>
<reference evidence="8 9" key="1">
    <citation type="journal article" date="2014" name="Genome Biol. Evol.">
        <title>Genome degeneration and adaptation in a nascent stage of symbiosis.</title>
        <authorList>
            <person name="Oakeson K.F."/>
            <person name="Gil R."/>
            <person name="Clayton A.L."/>
            <person name="Dunn D.M."/>
            <person name="von Niederhausern A.C."/>
            <person name="Hamil C."/>
            <person name="Aoyagi A."/>
            <person name="Duval B."/>
            <person name="Baca A."/>
            <person name="Silva F.J."/>
            <person name="Vallier A."/>
            <person name="Jackson D.G."/>
            <person name="Latorre A."/>
            <person name="Weiss R.B."/>
            <person name="Heddi A."/>
            <person name="Moya A."/>
            <person name="Dale C."/>
        </authorList>
    </citation>
    <scope>NUCLEOTIDE SEQUENCE [LARGE SCALE GENOMIC DNA]</scope>
    <source>
        <strain evidence="8 9">HS1</strain>
    </source>
</reference>
<evidence type="ECO:0000256" key="3">
    <source>
        <dbReference type="ARBA" id="ARBA00022448"/>
    </source>
</evidence>
<evidence type="ECO:0000256" key="5">
    <source>
        <dbReference type="ARBA" id="ARBA00022729"/>
    </source>
</evidence>
<evidence type="ECO:0000256" key="1">
    <source>
        <dbReference type="ARBA" id="ARBA00004196"/>
    </source>
</evidence>
<dbReference type="AlphaFoldDB" id="W0HWX5"/>
<dbReference type="PRINTS" id="PR01715">
    <property type="entry name" value="FERRIBNDNGPP"/>
</dbReference>
<feature type="chain" id="PRO_5004789887" evidence="6">
    <location>
        <begin position="32"/>
        <end position="299"/>
    </location>
</feature>
<dbReference type="Gene3D" id="3.40.50.1980">
    <property type="entry name" value="Nitrogenase molybdenum iron protein domain"/>
    <property type="match status" value="2"/>
</dbReference>
<evidence type="ECO:0000256" key="4">
    <source>
        <dbReference type="ARBA" id="ARBA00022496"/>
    </source>
</evidence>
<protein>
    <submittedName>
        <fullName evidence="8">Ferrichrome-binding periplasmic protein</fullName>
    </submittedName>
</protein>
<organism evidence="8 9">
    <name type="scientific">Sodalis praecaptivus</name>
    <dbReference type="NCBI Taxonomy" id="1239307"/>
    <lineage>
        <taxon>Bacteria</taxon>
        <taxon>Pseudomonadati</taxon>
        <taxon>Pseudomonadota</taxon>
        <taxon>Gammaproteobacteria</taxon>
        <taxon>Enterobacterales</taxon>
        <taxon>Bruguierivoracaceae</taxon>
        <taxon>Sodalis</taxon>
    </lineage>
</organism>
<dbReference type="PANTHER" id="PTHR30532:SF1">
    <property type="entry name" value="IRON(3+)-HYDROXAMATE-BINDING PROTEIN FHUD"/>
    <property type="match status" value="1"/>
</dbReference>
<dbReference type="GO" id="GO:0030288">
    <property type="term" value="C:outer membrane-bounded periplasmic space"/>
    <property type="evidence" value="ECO:0007669"/>
    <property type="project" value="TreeGrafter"/>
</dbReference>
<evidence type="ECO:0000256" key="6">
    <source>
        <dbReference type="SAM" id="SignalP"/>
    </source>
</evidence>
<dbReference type="HOGENOM" id="CLU_038034_10_0_6"/>
<dbReference type="GO" id="GO:1901678">
    <property type="term" value="P:iron coordination entity transport"/>
    <property type="evidence" value="ECO:0007669"/>
    <property type="project" value="UniProtKB-ARBA"/>
</dbReference>
<name>W0HWX5_9GAMM</name>
<sequence>MAHLLSTPCLPRRRLLSAMLLAPLLARQALAAPLPAAPRIVAVEWLPAELLFALGITPIAVADIVSYRQWVQQPVLPPEVIDVGERVTPNLELMAALQPDMILYSAGYGPRAAQLKAVAPAMGFAYTDAAGKPLDMARVSIMALARRLDREAVGRAHLAWFDRQLAQAAPTLASYRRQPLLVFSVMDERHALVVGRNHLFQQVLDQLGIDNLWQGETNFWGTAVVGIEKLIALAPGRAILLEQDDGALRRRISKTPLWQAIPFVRQQSWRPAPAIWYYGATLAALRFCRLLEQLEGEWS</sequence>
<feature type="signal peptide" evidence="6">
    <location>
        <begin position="1"/>
        <end position="31"/>
    </location>
</feature>
<keyword evidence="3" id="KW-0813">Transport</keyword>
<dbReference type="EMBL" id="CP006569">
    <property type="protein sequence ID" value="AHF78279.1"/>
    <property type="molecule type" value="Genomic_DNA"/>
</dbReference>
<dbReference type="KEGG" id="sod:Sant_3287"/>
<evidence type="ECO:0000256" key="2">
    <source>
        <dbReference type="ARBA" id="ARBA00008814"/>
    </source>
</evidence>
<comment type="subcellular location">
    <subcellularLocation>
        <location evidence="1">Cell envelope</location>
    </subcellularLocation>
</comment>
<keyword evidence="4" id="KW-0408">Iron</keyword>
<dbReference type="CDD" id="cd01146">
    <property type="entry name" value="FhuD"/>
    <property type="match status" value="1"/>
</dbReference>
<dbReference type="Pfam" id="PF01497">
    <property type="entry name" value="Peripla_BP_2"/>
    <property type="match status" value="1"/>
</dbReference>
<keyword evidence="5 6" id="KW-0732">Signal</keyword>
<keyword evidence="4" id="KW-0410">Iron transport</keyword>
<accession>W0HWX5</accession>
<dbReference type="RefSeq" id="WP_038668718.1">
    <property type="nucleotide sequence ID" value="NZ_CP006569.1"/>
</dbReference>
<comment type="similarity">
    <text evidence="2">Belongs to the bacterial solute-binding protein 8 family.</text>
</comment>
<evidence type="ECO:0000313" key="9">
    <source>
        <dbReference type="Proteomes" id="UP000019028"/>
    </source>
</evidence>
<dbReference type="NCBIfam" id="NF007864">
    <property type="entry name" value="PRK10576.1"/>
    <property type="match status" value="1"/>
</dbReference>
<proteinExistence type="inferred from homology"/>
<dbReference type="Proteomes" id="UP000019028">
    <property type="component" value="Chromosome"/>
</dbReference>
<gene>
    <name evidence="8" type="primary">fhuD</name>
    <name evidence="8" type="ORF">Sant_3287</name>
</gene>
<dbReference type="PANTHER" id="PTHR30532">
    <property type="entry name" value="IRON III DICITRATE-BINDING PERIPLASMIC PROTEIN"/>
    <property type="match status" value="1"/>
</dbReference>
<keyword evidence="9" id="KW-1185">Reference proteome</keyword>
<evidence type="ECO:0000313" key="8">
    <source>
        <dbReference type="EMBL" id="AHF78279.1"/>
    </source>
</evidence>
<evidence type="ECO:0000259" key="7">
    <source>
        <dbReference type="PROSITE" id="PS50983"/>
    </source>
</evidence>
<dbReference type="PATRIC" id="fig|1239307.3.peg.3618"/>
<dbReference type="OrthoDB" id="6160519at2"/>
<dbReference type="InterPro" id="IPR002491">
    <property type="entry name" value="ABC_transptr_periplasmic_BD"/>
</dbReference>
<keyword evidence="4" id="KW-0406">Ion transport</keyword>